<dbReference type="SUPFAM" id="SSF53383">
    <property type="entry name" value="PLP-dependent transferases"/>
    <property type="match status" value="1"/>
</dbReference>
<accession>A0AAW1MPG3</accession>
<keyword evidence="3" id="KW-0663">Pyridoxal phosphate</keyword>
<evidence type="ECO:0000313" key="6">
    <source>
        <dbReference type="Proteomes" id="UP001458880"/>
    </source>
</evidence>
<evidence type="ECO:0000259" key="4">
    <source>
        <dbReference type="Pfam" id="PF01212"/>
    </source>
</evidence>
<dbReference type="GO" id="GO:0005829">
    <property type="term" value="C:cytosol"/>
    <property type="evidence" value="ECO:0007669"/>
    <property type="project" value="TreeGrafter"/>
</dbReference>
<gene>
    <name evidence="5" type="ORF">QE152_g5294</name>
</gene>
<dbReference type="GO" id="GO:0008732">
    <property type="term" value="F:L-allo-threonine aldolase activity"/>
    <property type="evidence" value="ECO:0007669"/>
    <property type="project" value="TreeGrafter"/>
</dbReference>
<dbReference type="Gene3D" id="3.40.640.10">
    <property type="entry name" value="Type I PLP-dependent aspartate aminotransferase-like (Major domain)"/>
    <property type="match status" value="1"/>
</dbReference>
<dbReference type="Proteomes" id="UP001458880">
    <property type="component" value="Unassembled WGS sequence"/>
</dbReference>
<protein>
    <submittedName>
        <fullName evidence="5">Beta-eliminating lyase</fullName>
    </submittedName>
</protein>
<dbReference type="GO" id="GO:0006567">
    <property type="term" value="P:L-threonine catabolic process"/>
    <property type="evidence" value="ECO:0007669"/>
    <property type="project" value="TreeGrafter"/>
</dbReference>
<evidence type="ECO:0000256" key="2">
    <source>
        <dbReference type="ARBA" id="ARBA00006966"/>
    </source>
</evidence>
<organism evidence="5 6">
    <name type="scientific">Popillia japonica</name>
    <name type="common">Japanese beetle</name>
    <dbReference type="NCBI Taxonomy" id="7064"/>
    <lineage>
        <taxon>Eukaryota</taxon>
        <taxon>Metazoa</taxon>
        <taxon>Ecdysozoa</taxon>
        <taxon>Arthropoda</taxon>
        <taxon>Hexapoda</taxon>
        <taxon>Insecta</taxon>
        <taxon>Pterygota</taxon>
        <taxon>Neoptera</taxon>
        <taxon>Endopterygota</taxon>
        <taxon>Coleoptera</taxon>
        <taxon>Polyphaga</taxon>
        <taxon>Scarabaeiformia</taxon>
        <taxon>Scarabaeidae</taxon>
        <taxon>Rutelinae</taxon>
        <taxon>Popillia</taxon>
    </lineage>
</organism>
<evidence type="ECO:0000313" key="5">
    <source>
        <dbReference type="EMBL" id="KAK9747475.1"/>
    </source>
</evidence>
<comment type="caution">
    <text evidence="5">The sequence shown here is derived from an EMBL/GenBank/DDBJ whole genome shotgun (WGS) entry which is preliminary data.</text>
</comment>
<evidence type="ECO:0000256" key="1">
    <source>
        <dbReference type="ARBA" id="ARBA00001933"/>
    </source>
</evidence>
<evidence type="ECO:0000256" key="3">
    <source>
        <dbReference type="ARBA" id="ARBA00022898"/>
    </source>
</evidence>
<dbReference type="AlphaFoldDB" id="A0AAW1MPG3"/>
<feature type="domain" description="Aromatic amino acid beta-eliminating lyase/threonine aldolase" evidence="4">
    <location>
        <begin position="6"/>
        <end position="132"/>
    </location>
</feature>
<dbReference type="InterPro" id="IPR015421">
    <property type="entry name" value="PyrdxlP-dep_Trfase_major"/>
</dbReference>
<name>A0AAW1MPG3_POPJA</name>
<keyword evidence="6" id="KW-1185">Reference proteome</keyword>
<dbReference type="PANTHER" id="PTHR48097:SF9">
    <property type="entry name" value="L-THREONINE ALDOLASE"/>
    <property type="match status" value="1"/>
</dbReference>
<proteinExistence type="inferred from homology"/>
<dbReference type="Pfam" id="PF01212">
    <property type="entry name" value="Beta_elim_lyase"/>
    <property type="match status" value="1"/>
</dbReference>
<dbReference type="EMBL" id="JASPKY010000030">
    <property type="protein sequence ID" value="KAK9747475.1"/>
    <property type="molecule type" value="Genomic_DNA"/>
</dbReference>
<keyword evidence="5" id="KW-0456">Lyase</keyword>
<dbReference type="GO" id="GO:0006545">
    <property type="term" value="P:glycine biosynthetic process"/>
    <property type="evidence" value="ECO:0007669"/>
    <property type="project" value="TreeGrafter"/>
</dbReference>
<dbReference type="InterPro" id="IPR015424">
    <property type="entry name" value="PyrdxlP-dep_Trfase"/>
</dbReference>
<dbReference type="PANTHER" id="PTHR48097">
    <property type="entry name" value="L-THREONINE ALDOLASE-RELATED"/>
    <property type="match status" value="1"/>
</dbReference>
<dbReference type="InterPro" id="IPR001597">
    <property type="entry name" value="ArAA_b-elim_lyase/Thr_aldolase"/>
</dbReference>
<comment type="similarity">
    <text evidence="2">Belongs to the threonine aldolase family.</text>
</comment>
<sequence>MMKSVACSSVLPLEWLDKLSNIAKSHGIAVHMDGARVVNAAVASKVELSRIVRDMDSVCFCLSKSLAAPIGSVLLGTKAFIERAKRVRKVLGGGMRQAGIVAAAGIVALDSMIDQLRIDHKHLRQIAEEKRDRPVKSFHSLNLGKDWNTFFELSRTCDPFTPNQTKVFLSCKHLTSLRIRSKQQNSSLHNFLCLSLKHAVILKDLRNRCRPKTYLVKR</sequence>
<comment type="cofactor">
    <cofactor evidence="1">
        <name>pyridoxal 5'-phosphate</name>
        <dbReference type="ChEBI" id="CHEBI:597326"/>
    </cofactor>
</comment>
<reference evidence="5 6" key="1">
    <citation type="journal article" date="2024" name="BMC Genomics">
        <title>De novo assembly and annotation of Popillia japonica's genome with initial clues to its potential as an invasive pest.</title>
        <authorList>
            <person name="Cucini C."/>
            <person name="Boschi S."/>
            <person name="Funari R."/>
            <person name="Cardaioli E."/>
            <person name="Iannotti N."/>
            <person name="Marturano G."/>
            <person name="Paoli F."/>
            <person name="Bruttini M."/>
            <person name="Carapelli A."/>
            <person name="Frati F."/>
            <person name="Nardi F."/>
        </authorList>
    </citation>
    <scope>NUCLEOTIDE SEQUENCE [LARGE SCALE GENOMIC DNA]</scope>
    <source>
        <strain evidence="5">DMR45628</strain>
    </source>
</reference>